<comment type="caution">
    <text evidence="2">The sequence shown here is derived from an EMBL/GenBank/DDBJ whole genome shotgun (WGS) entry which is preliminary data.</text>
</comment>
<dbReference type="RefSeq" id="WP_071654585.1">
    <property type="nucleotide sequence ID" value="NZ_MLCF01000002.1"/>
</dbReference>
<dbReference type="PROSITE" id="PS51186">
    <property type="entry name" value="GNAT"/>
    <property type="match status" value="1"/>
</dbReference>
<evidence type="ECO:0000259" key="1">
    <source>
        <dbReference type="PROSITE" id="PS51186"/>
    </source>
</evidence>
<dbReference type="Pfam" id="PF00583">
    <property type="entry name" value="Acetyltransf_1"/>
    <property type="match status" value="1"/>
</dbReference>
<dbReference type="GO" id="GO:0016747">
    <property type="term" value="F:acyltransferase activity, transferring groups other than amino-acyl groups"/>
    <property type="evidence" value="ECO:0007669"/>
    <property type="project" value="InterPro"/>
</dbReference>
<gene>
    <name evidence="2" type="ORF">BIV57_00630</name>
</gene>
<dbReference type="PANTHER" id="PTHR43072">
    <property type="entry name" value="N-ACETYLTRANSFERASE"/>
    <property type="match status" value="1"/>
</dbReference>
<organism evidence="2 3">
    <name type="scientific">Mangrovactinospora gilvigrisea</name>
    <dbReference type="NCBI Taxonomy" id="1428644"/>
    <lineage>
        <taxon>Bacteria</taxon>
        <taxon>Bacillati</taxon>
        <taxon>Actinomycetota</taxon>
        <taxon>Actinomycetes</taxon>
        <taxon>Kitasatosporales</taxon>
        <taxon>Streptomycetaceae</taxon>
        <taxon>Mangrovactinospora</taxon>
    </lineage>
</organism>
<dbReference type="Proteomes" id="UP000243342">
    <property type="component" value="Unassembled WGS sequence"/>
</dbReference>
<dbReference type="InterPro" id="IPR016181">
    <property type="entry name" value="Acyl_CoA_acyltransferase"/>
</dbReference>
<feature type="domain" description="N-acetyltransferase" evidence="1">
    <location>
        <begin position="1"/>
        <end position="143"/>
    </location>
</feature>
<dbReference type="InterPro" id="IPR000182">
    <property type="entry name" value="GNAT_dom"/>
</dbReference>
<keyword evidence="3" id="KW-1185">Reference proteome</keyword>
<dbReference type="OrthoDB" id="4774939at2"/>
<keyword evidence="2" id="KW-0808">Transferase</keyword>
<dbReference type="SUPFAM" id="SSF55729">
    <property type="entry name" value="Acyl-CoA N-acyltransferases (Nat)"/>
    <property type="match status" value="1"/>
</dbReference>
<protein>
    <submittedName>
        <fullName evidence="2">GNAT family N-acetyltransferase</fullName>
    </submittedName>
</protein>
<name>A0A1J7BL18_9ACTN</name>
<sequence length="143" mass="15736">MITQISRDNLSLLERAVHHFRGAAEADMVRAFADTPSALAFVAAHDTEVLGWCWGHHLTRPDSSSMLYVHQLDVADAHRRQGIGRDLLRALMETGAKAGATKMFLTTNEANTAARSLYESLGGGLGTHGPTVNYWFLLEPYLK</sequence>
<dbReference type="PANTHER" id="PTHR43072:SF60">
    <property type="entry name" value="L-2,4-DIAMINOBUTYRIC ACID ACETYLTRANSFERASE"/>
    <property type="match status" value="1"/>
</dbReference>
<accession>A0A1J7BL18</accession>
<dbReference type="EMBL" id="MLCF01000002">
    <property type="protein sequence ID" value="OIV39383.1"/>
    <property type="molecule type" value="Genomic_DNA"/>
</dbReference>
<evidence type="ECO:0000313" key="3">
    <source>
        <dbReference type="Proteomes" id="UP000243342"/>
    </source>
</evidence>
<reference evidence="2 3" key="1">
    <citation type="submission" date="2016-10" db="EMBL/GenBank/DDBJ databases">
        <title>Genome sequence of Streptomyces gilvigriseus MUSC 26.</title>
        <authorList>
            <person name="Lee L.-H."/>
            <person name="Ser H.-L."/>
        </authorList>
    </citation>
    <scope>NUCLEOTIDE SEQUENCE [LARGE SCALE GENOMIC DNA]</scope>
    <source>
        <strain evidence="2 3">MUSC 26</strain>
    </source>
</reference>
<dbReference type="STRING" id="1428644.BIV57_00630"/>
<dbReference type="AlphaFoldDB" id="A0A1J7BL18"/>
<evidence type="ECO:0000313" key="2">
    <source>
        <dbReference type="EMBL" id="OIV39383.1"/>
    </source>
</evidence>
<dbReference type="Gene3D" id="3.40.630.30">
    <property type="match status" value="1"/>
</dbReference>
<dbReference type="CDD" id="cd04301">
    <property type="entry name" value="NAT_SF"/>
    <property type="match status" value="1"/>
</dbReference>
<proteinExistence type="predicted"/>